<dbReference type="SUPFAM" id="SSF56024">
    <property type="entry name" value="Phospholipase D/nuclease"/>
    <property type="match status" value="1"/>
</dbReference>
<dbReference type="Gene3D" id="3.40.50.300">
    <property type="entry name" value="P-loop containing nucleotide triphosphate hydrolases"/>
    <property type="match status" value="2"/>
</dbReference>
<proteinExistence type="predicted"/>
<feature type="domain" description="Helicase C-terminal" evidence="2">
    <location>
        <begin position="510"/>
        <end position="667"/>
    </location>
</feature>
<evidence type="ECO:0000259" key="2">
    <source>
        <dbReference type="PROSITE" id="PS51194"/>
    </source>
</evidence>
<dbReference type="InterPro" id="IPR001650">
    <property type="entry name" value="Helicase_C-like"/>
</dbReference>
<evidence type="ECO:0000313" key="3">
    <source>
        <dbReference type="EMBL" id="GAA1917205.1"/>
    </source>
</evidence>
<evidence type="ECO:0000313" key="4">
    <source>
        <dbReference type="Proteomes" id="UP001500784"/>
    </source>
</evidence>
<accession>A0ABP5ANT5</accession>
<name>A0ABP5ANT5_9MICC</name>
<dbReference type="SMART" id="SM00490">
    <property type="entry name" value="HELICc"/>
    <property type="match status" value="1"/>
</dbReference>
<feature type="domain" description="Helicase ATP-binding" evidence="1">
    <location>
        <begin position="295"/>
        <end position="436"/>
    </location>
</feature>
<keyword evidence="3" id="KW-0547">Nucleotide-binding</keyword>
<dbReference type="GO" id="GO:0004386">
    <property type="term" value="F:helicase activity"/>
    <property type="evidence" value="ECO:0007669"/>
    <property type="project" value="UniProtKB-KW"/>
</dbReference>
<dbReference type="InterPro" id="IPR021835">
    <property type="entry name" value="DUF3427"/>
</dbReference>
<dbReference type="SMART" id="SM00487">
    <property type="entry name" value="DEXDc"/>
    <property type="match status" value="1"/>
</dbReference>
<dbReference type="InterPro" id="IPR014001">
    <property type="entry name" value="Helicase_ATP-bd"/>
</dbReference>
<dbReference type="EMBL" id="BAAALV010000004">
    <property type="protein sequence ID" value="GAA1917205.1"/>
    <property type="molecule type" value="Genomic_DNA"/>
</dbReference>
<comment type="caution">
    <text evidence="3">The sequence shown here is derived from an EMBL/GenBank/DDBJ whole genome shotgun (WGS) entry which is preliminary data.</text>
</comment>
<dbReference type="InterPro" id="IPR025202">
    <property type="entry name" value="PLD-like_dom"/>
</dbReference>
<dbReference type="PANTHER" id="PTHR47962">
    <property type="entry name" value="ATP-DEPENDENT HELICASE LHR-RELATED-RELATED"/>
    <property type="match status" value="1"/>
</dbReference>
<sequence length="1017" mass="113732">MAPGLRASFGQVSDEESPELLAAHIAGRAREVLAKANPEDRVALANTILAGISADLVEPGPTQLLSLFPPDSLRRRELRRPSTPLRKPALLTNGKDDPNLAAELRAEMGSANSVDLLCAFIRWTGLRLLEPALEDARDRGIPIRVITSTYMGATERRAIDELVLKYGAEVRINYETHATRLHAKAWLFRRNTGFDTAYVGSSNLSAPAMLDGLEWNVKLSSVGTPDLLRKFEITFDSYWEQPAFQPYDPEVDGDRLDAALARNGGRQTARPDSTTGLEIQPYLHQQEMLENLDAARMVDDQHRNLLVAATGTGKTVIAALDYKRLCGVAGRELSLLFVAHRQEILKQSLRTYRDVMQRGSFGELYVGDHKPSQWKQVFASVQSLAALGLDKLDPTQFDVVVFDEFHHAEAPTYRRLLDHLQPQELLGLTATPERGDGVNVADQFFGGRIAGELRLWDALDADLLVPFHYFGVADDVDLSQVEWKRGNYDITQLDALYTGNDARAAKVIAELRDKVTSTSDMRALGFCVSVQHAYYMAEVFNRAGIASQAVSGETPEADRAAALRKLRDRELNCLFAVDLFNEGLDLPEIDTIMLLRPTQSATVFIQQLGRGLRRAKEKSVLTVLDYIGQQRREFRFDAKLKALTGLRRKALEKAVEDGFPYLPSGSQIILDRVAQQTVLNNIREQLRVNRKQLVAEVRSYGEYLLEDYLRESGRDLPDVYRKTGDSWTSLIREAGLVDLSQAHDVVLASQLNETSELEEDLLRRMTAMLCIDDPERAETYTKLVSEDAPRYAELSDREQILARMLFFALWPNGGGHTSYDAGLQFLRSYPLVCAEIRQLAALGVQRSGYAPKGLGLGLQQVPLYSHATYRREEVLAALGYFGLGGKTSHREGVAWCEETKTDAFFVTLEKDEKERAASIMYKDYAMSPEVFHWESQNATSPESVTGQRYINHKSLGSKVLLFTRPRQRDENGMTMPYTCLGQLDYMSHSGSKPVGIVWKLQRAMPADVYVEASAVAQ</sequence>
<dbReference type="InterPro" id="IPR027417">
    <property type="entry name" value="P-loop_NTPase"/>
</dbReference>
<dbReference type="InterPro" id="IPR052511">
    <property type="entry name" value="ATP-dep_Helicase"/>
</dbReference>
<dbReference type="Pfam" id="PF11907">
    <property type="entry name" value="DUF3427"/>
    <property type="match status" value="1"/>
</dbReference>
<dbReference type="Proteomes" id="UP001500784">
    <property type="component" value="Unassembled WGS sequence"/>
</dbReference>
<dbReference type="PANTHER" id="PTHR47962:SF7">
    <property type="entry name" value="MITOCHONDRIAL ATP-DEPENDENT HELICASE IRC3-RELATED"/>
    <property type="match status" value="1"/>
</dbReference>
<dbReference type="Pfam" id="PF00271">
    <property type="entry name" value="Helicase_C"/>
    <property type="match status" value="1"/>
</dbReference>
<dbReference type="Pfam" id="PF04851">
    <property type="entry name" value="ResIII"/>
    <property type="match status" value="1"/>
</dbReference>
<dbReference type="PROSITE" id="PS51194">
    <property type="entry name" value="HELICASE_CTER"/>
    <property type="match status" value="1"/>
</dbReference>
<keyword evidence="3" id="KW-0347">Helicase</keyword>
<dbReference type="Pfam" id="PF13091">
    <property type="entry name" value="PLDc_2"/>
    <property type="match status" value="1"/>
</dbReference>
<protein>
    <submittedName>
        <fullName evidence="3">DEAD/DEAH box helicase</fullName>
    </submittedName>
</protein>
<evidence type="ECO:0000259" key="1">
    <source>
        <dbReference type="PROSITE" id="PS51192"/>
    </source>
</evidence>
<dbReference type="Gene3D" id="3.30.870.10">
    <property type="entry name" value="Endonuclease Chain A"/>
    <property type="match status" value="1"/>
</dbReference>
<dbReference type="CDD" id="cd09203">
    <property type="entry name" value="PLDc_N_DEXD_b1"/>
    <property type="match status" value="1"/>
</dbReference>
<keyword evidence="3" id="KW-0067">ATP-binding</keyword>
<dbReference type="InterPro" id="IPR006935">
    <property type="entry name" value="Helicase/UvrB_N"/>
</dbReference>
<dbReference type="PROSITE" id="PS51192">
    <property type="entry name" value="HELICASE_ATP_BIND_1"/>
    <property type="match status" value="1"/>
</dbReference>
<gene>
    <name evidence="3" type="ORF">GCM10009688_22850</name>
</gene>
<keyword evidence="4" id="KW-1185">Reference proteome</keyword>
<dbReference type="SUPFAM" id="SSF52540">
    <property type="entry name" value="P-loop containing nucleoside triphosphate hydrolases"/>
    <property type="match status" value="1"/>
</dbReference>
<reference evidence="4" key="1">
    <citation type="journal article" date="2019" name="Int. J. Syst. Evol. Microbiol.">
        <title>The Global Catalogue of Microorganisms (GCM) 10K type strain sequencing project: providing services to taxonomists for standard genome sequencing and annotation.</title>
        <authorList>
            <consortium name="The Broad Institute Genomics Platform"/>
            <consortium name="The Broad Institute Genome Sequencing Center for Infectious Disease"/>
            <person name="Wu L."/>
            <person name="Ma J."/>
        </authorList>
    </citation>
    <scope>NUCLEOTIDE SEQUENCE [LARGE SCALE GENOMIC DNA]</scope>
    <source>
        <strain evidence="4">JCM 13316</strain>
    </source>
</reference>
<dbReference type="CDD" id="cd18032">
    <property type="entry name" value="DEXHc_RE_I_III_res"/>
    <property type="match status" value="1"/>
</dbReference>
<organism evidence="3 4">
    <name type="scientific">Arthrobacter gandavensis</name>
    <dbReference type="NCBI Taxonomy" id="169960"/>
    <lineage>
        <taxon>Bacteria</taxon>
        <taxon>Bacillati</taxon>
        <taxon>Actinomycetota</taxon>
        <taxon>Actinomycetes</taxon>
        <taxon>Micrococcales</taxon>
        <taxon>Micrococcaceae</taxon>
        <taxon>Arthrobacter</taxon>
    </lineage>
</organism>
<keyword evidence="3" id="KW-0378">Hydrolase</keyword>
<dbReference type="CDD" id="cd18799">
    <property type="entry name" value="SF2_C_EcoAI-like"/>
    <property type="match status" value="1"/>
</dbReference>